<evidence type="ECO:0000256" key="1">
    <source>
        <dbReference type="SAM" id="Phobius"/>
    </source>
</evidence>
<dbReference type="EMBL" id="AONC01000010">
    <property type="protein sequence ID" value="EXJ16514.1"/>
    <property type="molecule type" value="Genomic_DNA"/>
</dbReference>
<dbReference type="AlphaFoldDB" id="W9VAP4"/>
<dbReference type="RefSeq" id="WP_043749585.1">
    <property type="nucleotide sequence ID" value="NZ_AONC01000010.1"/>
</dbReference>
<keyword evidence="3" id="KW-1185">Reference proteome</keyword>
<keyword evidence="1" id="KW-0812">Transmembrane</keyword>
<accession>W9VAP4</accession>
<dbReference type="Pfam" id="PF11026">
    <property type="entry name" value="DUF2721"/>
    <property type="match status" value="1"/>
</dbReference>
<gene>
    <name evidence="2" type="ORF">D779_0115</name>
</gene>
<dbReference type="Proteomes" id="UP000019460">
    <property type="component" value="Unassembled WGS sequence"/>
</dbReference>
<protein>
    <recommendedName>
        <fullName evidence="4">DUF2721 domain-containing protein</fullName>
    </recommendedName>
</protein>
<feature type="transmembrane region" description="Helical" evidence="1">
    <location>
        <begin position="75"/>
        <end position="103"/>
    </location>
</feature>
<sequence>MFQDTPITTVAHVIQLSVAPVFLITGIGAMLTVLTNRLGRIVDRARVVENSSPNTAPTGMTPEEELRRLSLRAKLISTAISLCTFTALLVSAIIATLFLGAFFSFGVSLIVALFFVAAMLAFIAALLLFLREVFIAIEGLKFGRVTQ</sequence>
<evidence type="ECO:0000313" key="2">
    <source>
        <dbReference type="EMBL" id="EXJ16514.1"/>
    </source>
</evidence>
<feature type="transmembrane region" description="Helical" evidence="1">
    <location>
        <begin position="12"/>
        <end position="34"/>
    </location>
</feature>
<evidence type="ECO:0000313" key="3">
    <source>
        <dbReference type="Proteomes" id="UP000019460"/>
    </source>
</evidence>
<feature type="transmembrane region" description="Helical" evidence="1">
    <location>
        <begin position="109"/>
        <end position="130"/>
    </location>
</feature>
<reference evidence="2 3" key="1">
    <citation type="submission" date="2012-11" db="EMBL/GenBank/DDBJ databases">
        <title>Genome assembly of Thiorhodococcus sp. AK35.</title>
        <authorList>
            <person name="Nupur N."/>
            <person name="Khatri I."/>
            <person name="Subramanian S."/>
            <person name="Pinnaka A."/>
        </authorList>
    </citation>
    <scope>NUCLEOTIDE SEQUENCE [LARGE SCALE GENOMIC DNA]</scope>
    <source>
        <strain evidence="2 3">AK35</strain>
    </source>
</reference>
<dbReference type="OrthoDB" id="5465259at2"/>
<name>W9VAP4_9GAMM</name>
<keyword evidence="1" id="KW-0472">Membrane</keyword>
<dbReference type="PATRIC" id="fig|1249627.3.peg.752"/>
<proteinExistence type="predicted"/>
<evidence type="ECO:0008006" key="4">
    <source>
        <dbReference type="Google" id="ProtNLM"/>
    </source>
</evidence>
<dbReference type="InterPro" id="IPR021279">
    <property type="entry name" value="DUF2721"/>
</dbReference>
<organism evidence="2 3">
    <name type="scientific">Imhoffiella purpurea</name>
    <dbReference type="NCBI Taxonomy" id="1249627"/>
    <lineage>
        <taxon>Bacteria</taxon>
        <taxon>Pseudomonadati</taxon>
        <taxon>Pseudomonadota</taxon>
        <taxon>Gammaproteobacteria</taxon>
        <taxon>Chromatiales</taxon>
        <taxon>Chromatiaceae</taxon>
        <taxon>Imhoffiella</taxon>
    </lineage>
</organism>
<comment type="caution">
    <text evidence="2">The sequence shown here is derived from an EMBL/GenBank/DDBJ whole genome shotgun (WGS) entry which is preliminary data.</text>
</comment>
<dbReference type="eggNOG" id="ENOG5032YAP">
    <property type="taxonomic scope" value="Bacteria"/>
</dbReference>
<keyword evidence="1" id="KW-1133">Transmembrane helix</keyword>